<reference evidence="1" key="1">
    <citation type="submission" date="2014-11" db="EMBL/GenBank/DDBJ databases">
        <authorList>
            <person name="Amaro Gonzalez C."/>
        </authorList>
    </citation>
    <scope>NUCLEOTIDE SEQUENCE</scope>
</reference>
<organism evidence="1">
    <name type="scientific">Anguilla anguilla</name>
    <name type="common">European freshwater eel</name>
    <name type="synonym">Muraena anguilla</name>
    <dbReference type="NCBI Taxonomy" id="7936"/>
    <lineage>
        <taxon>Eukaryota</taxon>
        <taxon>Metazoa</taxon>
        <taxon>Chordata</taxon>
        <taxon>Craniata</taxon>
        <taxon>Vertebrata</taxon>
        <taxon>Euteleostomi</taxon>
        <taxon>Actinopterygii</taxon>
        <taxon>Neopterygii</taxon>
        <taxon>Teleostei</taxon>
        <taxon>Anguilliformes</taxon>
        <taxon>Anguillidae</taxon>
        <taxon>Anguilla</taxon>
    </lineage>
</organism>
<proteinExistence type="predicted"/>
<sequence length="55" mass="6418">MIAPVNPHGVWIRIPPATRPMWLTDEYAIMDFRSVCRKQIEPVIMIPQRARIMNG</sequence>
<dbReference type="AlphaFoldDB" id="A0A0E9XYP9"/>
<accession>A0A0E9XYP9</accession>
<name>A0A0E9XYP9_ANGAN</name>
<reference evidence="1" key="2">
    <citation type="journal article" date="2015" name="Fish Shellfish Immunol.">
        <title>Early steps in the European eel (Anguilla anguilla)-Vibrio vulnificus interaction in the gills: Role of the RtxA13 toxin.</title>
        <authorList>
            <person name="Callol A."/>
            <person name="Pajuelo D."/>
            <person name="Ebbesson L."/>
            <person name="Teles M."/>
            <person name="MacKenzie S."/>
            <person name="Amaro C."/>
        </authorList>
    </citation>
    <scope>NUCLEOTIDE SEQUENCE</scope>
</reference>
<evidence type="ECO:0000313" key="1">
    <source>
        <dbReference type="EMBL" id="JAI07557.1"/>
    </source>
</evidence>
<dbReference type="EMBL" id="GBXM01001021">
    <property type="protein sequence ID" value="JAI07557.1"/>
    <property type="molecule type" value="Transcribed_RNA"/>
</dbReference>
<protein>
    <submittedName>
        <fullName evidence="1">Uncharacterized protein</fullName>
    </submittedName>
</protein>